<dbReference type="Proteomes" id="UP000030663">
    <property type="component" value="Unassembled WGS sequence"/>
</dbReference>
<keyword evidence="2" id="KW-1185">Reference proteome</keyword>
<name>X0BE98_FUSOX</name>
<dbReference type="HOGENOM" id="CLU_1749736_0_0_1"/>
<organism evidence="1 2">
    <name type="scientific">Fusarium oxysporum f. sp. raphani 54005</name>
    <dbReference type="NCBI Taxonomy" id="1089458"/>
    <lineage>
        <taxon>Eukaryota</taxon>
        <taxon>Fungi</taxon>
        <taxon>Dikarya</taxon>
        <taxon>Ascomycota</taxon>
        <taxon>Pezizomycotina</taxon>
        <taxon>Sordariomycetes</taxon>
        <taxon>Hypocreomycetidae</taxon>
        <taxon>Hypocreales</taxon>
        <taxon>Nectriaceae</taxon>
        <taxon>Fusarium</taxon>
        <taxon>Fusarium oxysporum species complex</taxon>
    </lineage>
</organism>
<reference evidence="1 2" key="1">
    <citation type="submission" date="2011-11" db="EMBL/GenBank/DDBJ databases">
        <title>The Genome Sequence of Fusarium oxysporum PHW815.</title>
        <authorList>
            <consortium name="The Broad Institute Genome Sequencing Platform"/>
            <person name="Ma L.-J."/>
            <person name="Gale L.R."/>
            <person name="Schwartz D.C."/>
            <person name="Zhou S."/>
            <person name="Corby-Kistler H."/>
            <person name="Young S.K."/>
            <person name="Zeng Q."/>
            <person name="Gargeya S."/>
            <person name="Fitzgerald M."/>
            <person name="Haas B."/>
            <person name="Abouelleil A."/>
            <person name="Alvarado L."/>
            <person name="Arachchi H.M."/>
            <person name="Berlin A."/>
            <person name="Brown A."/>
            <person name="Chapman S.B."/>
            <person name="Chen Z."/>
            <person name="Dunbar C."/>
            <person name="Freedman E."/>
            <person name="Gearin G."/>
            <person name="Goldberg J."/>
            <person name="Griggs A."/>
            <person name="Gujja S."/>
            <person name="Heiman D."/>
            <person name="Howarth C."/>
            <person name="Larson L."/>
            <person name="Lui A."/>
            <person name="MacDonald P.J.P."/>
            <person name="Montmayeur A."/>
            <person name="Murphy C."/>
            <person name="Neiman D."/>
            <person name="Pearson M."/>
            <person name="Priest M."/>
            <person name="Roberts A."/>
            <person name="Saif S."/>
            <person name="Shea T."/>
            <person name="Shenoy N."/>
            <person name="Sisk P."/>
            <person name="Stolte C."/>
            <person name="Sykes S."/>
            <person name="Wortman J."/>
            <person name="Nusbaum C."/>
            <person name="Birren B."/>
        </authorList>
    </citation>
    <scope>NUCLEOTIDE SEQUENCE [LARGE SCALE GENOMIC DNA]</scope>
    <source>
        <strain evidence="1 2">54005</strain>
    </source>
</reference>
<protein>
    <submittedName>
        <fullName evidence="1">Uncharacterized protein</fullName>
    </submittedName>
</protein>
<dbReference type="EMBL" id="JH658443">
    <property type="protein sequence ID" value="EXK80480.1"/>
    <property type="molecule type" value="Genomic_DNA"/>
</dbReference>
<evidence type="ECO:0000313" key="2">
    <source>
        <dbReference type="Proteomes" id="UP000030663"/>
    </source>
</evidence>
<accession>X0BE98</accession>
<dbReference type="AlphaFoldDB" id="X0BE98"/>
<sequence>MTILRSTSDPNSEKQSIAKKASSCLQAFADLLEKLQTQAEAGGSSCKDAQQNKNDGISLNAVKNEFDRFRDWCSHKGADKEGPGSLDDGLQLAANTYRVVLNLLNNLDELLCEAKDILDGKKIFWNRELSHLSESDDDDGARTRFKGLDNEFHLSQINDCIVSNVEDL</sequence>
<evidence type="ECO:0000313" key="1">
    <source>
        <dbReference type="EMBL" id="EXK80480.1"/>
    </source>
</evidence>
<gene>
    <name evidence="1" type="ORF">FOQG_15022</name>
</gene>
<proteinExistence type="predicted"/>